<evidence type="ECO:0000313" key="5">
    <source>
        <dbReference type="Proteomes" id="UP000646827"/>
    </source>
</evidence>
<feature type="region of interest" description="Disordered" evidence="2">
    <location>
        <begin position="28"/>
        <end position="82"/>
    </location>
</feature>
<feature type="compositionally biased region" description="Basic and acidic residues" evidence="2">
    <location>
        <begin position="125"/>
        <end position="146"/>
    </location>
</feature>
<evidence type="ECO:0000256" key="2">
    <source>
        <dbReference type="SAM" id="MobiDB-lite"/>
    </source>
</evidence>
<feature type="compositionally biased region" description="Low complexity" evidence="2">
    <location>
        <begin position="173"/>
        <end position="191"/>
    </location>
</feature>
<feature type="compositionally biased region" description="Basic and acidic residues" evidence="2">
    <location>
        <begin position="273"/>
        <end position="282"/>
    </location>
</feature>
<dbReference type="PANTHER" id="PTHR15885:SF1">
    <property type="entry name" value="COILED-COIL DOMAIN-CONTAINING PROTEIN 174"/>
    <property type="match status" value="1"/>
</dbReference>
<comment type="caution">
    <text evidence="4">The sequence shown here is derived from an EMBL/GenBank/DDBJ whole genome shotgun (WGS) entry which is preliminary data.</text>
</comment>
<dbReference type="PANTHER" id="PTHR15885">
    <property type="entry name" value="COILED-COIL DOMAIN-CONTAINING PROTEIN 174"/>
    <property type="match status" value="1"/>
</dbReference>
<name>A0A8H7VUL9_9FUNG</name>
<protein>
    <recommendedName>
        <fullName evidence="3">CCDC174 alpha/beta GRSR domain-containing protein</fullName>
    </recommendedName>
</protein>
<dbReference type="Pfam" id="PF13300">
    <property type="entry name" value="DUF4078"/>
    <property type="match status" value="1"/>
</dbReference>
<proteinExistence type="predicted"/>
<feature type="compositionally biased region" description="Basic and acidic residues" evidence="2">
    <location>
        <begin position="62"/>
        <end position="82"/>
    </location>
</feature>
<feature type="compositionally biased region" description="Basic and acidic residues" evidence="2">
    <location>
        <begin position="196"/>
        <end position="220"/>
    </location>
</feature>
<feature type="compositionally biased region" description="Basic and acidic residues" evidence="2">
    <location>
        <begin position="246"/>
        <end position="264"/>
    </location>
</feature>
<feature type="compositionally biased region" description="Basic and acidic residues" evidence="2">
    <location>
        <begin position="39"/>
        <end position="49"/>
    </location>
</feature>
<dbReference type="OrthoDB" id="333551at2759"/>
<dbReference type="AlphaFoldDB" id="A0A8H7VUL9"/>
<gene>
    <name evidence="4" type="ORF">INT45_004736</name>
</gene>
<accession>A0A8H7VUL9</accession>
<reference evidence="4 5" key="1">
    <citation type="submission" date="2020-12" db="EMBL/GenBank/DDBJ databases">
        <title>Metabolic potential, ecology and presence of endohyphal bacteria is reflected in genomic diversity of Mucoromycotina.</title>
        <authorList>
            <person name="Muszewska A."/>
            <person name="Okrasinska A."/>
            <person name="Steczkiewicz K."/>
            <person name="Drgas O."/>
            <person name="Orlowska M."/>
            <person name="Perlinska-Lenart U."/>
            <person name="Aleksandrzak-Piekarczyk T."/>
            <person name="Szatraj K."/>
            <person name="Zielenkiewicz U."/>
            <person name="Pilsyk S."/>
            <person name="Malc E."/>
            <person name="Mieczkowski P."/>
            <person name="Kruszewska J.S."/>
            <person name="Biernat P."/>
            <person name="Pawlowska J."/>
        </authorList>
    </citation>
    <scope>NUCLEOTIDE SEQUENCE [LARGE SCALE GENOMIC DNA]</scope>
    <source>
        <strain evidence="4 5">CBS 142.35</strain>
    </source>
</reference>
<dbReference type="Proteomes" id="UP000646827">
    <property type="component" value="Unassembled WGS sequence"/>
</dbReference>
<feature type="compositionally biased region" description="Acidic residues" evidence="2">
    <location>
        <begin position="147"/>
        <end position="163"/>
    </location>
</feature>
<organism evidence="4 5">
    <name type="scientific">Circinella minor</name>
    <dbReference type="NCBI Taxonomy" id="1195481"/>
    <lineage>
        <taxon>Eukaryota</taxon>
        <taxon>Fungi</taxon>
        <taxon>Fungi incertae sedis</taxon>
        <taxon>Mucoromycota</taxon>
        <taxon>Mucoromycotina</taxon>
        <taxon>Mucoromycetes</taxon>
        <taxon>Mucorales</taxon>
        <taxon>Lichtheimiaceae</taxon>
        <taxon>Circinella</taxon>
    </lineage>
</organism>
<dbReference type="EMBL" id="JAEPRB010000005">
    <property type="protein sequence ID" value="KAG2227694.1"/>
    <property type="molecule type" value="Genomic_DNA"/>
</dbReference>
<feature type="region of interest" description="Disordered" evidence="2">
    <location>
        <begin position="246"/>
        <end position="312"/>
    </location>
</feature>
<keyword evidence="5" id="KW-1185">Reference proteome</keyword>
<keyword evidence="1" id="KW-0175">Coiled coil</keyword>
<evidence type="ECO:0000313" key="4">
    <source>
        <dbReference type="EMBL" id="KAG2227694.1"/>
    </source>
</evidence>
<dbReference type="GO" id="GO:0005634">
    <property type="term" value="C:nucleus"/>
    <property type="evidence" value="ECO:0007669"/>
    <property type="project" value="TreeGrafter"/>
</dbReference>
<feature type="domain" description="CCDC174 alpha/beta GRSR" evidence="3">
    <location>
        <begin position="158"/>
        <end position="181"/>
    </location>
</feature>
<evidence type="ECO:0000256" key="1">
    <source>
        <dbReference type="ARBA" id="ARBA00023054"/>
    </source>
</evidence>
<evidence type="ECO:0000259" key="3">
    <source>
        <dbReference type="Pfam" id="PF25449"/>
    </source>
</evidence>
<dbReference type="InterPro" id="IPR025066">
    <property type="entry name" value="CCDC174-like"/>
</dbReference>
<dbReference type="Pfam" id="PF25449">
    <property type="entry name" value="CCDC174_GRSR"/>
    <property type="match status" value="1"/>
</dbReference>
<sequence length="328" mass="38243">MPPKKVIDYSASSLVDLKAQLAQQTEQFERVRSSAKHGPASDRRSDKKPTVWTRQNKGVNSRAERDQIQHLEEVDSHSYARSREALERKAKIYEKLKTRVRRDDESEDEEALIDFDRKYWEERELQERKQNDTSNKKRIQKSTESDRDNEDDDDDDPWVEYEDEFGRSRTVRRSQLPSRSPSPAELSSRSPSPEPMPREPVELADRAGIRHYDATRENRTRGVGFYQFETDEEKRAEQMERLNQLREETETARKNKQTVSERRKAAIQKNAAKVRERREAMMAKRRKVDGAPPPPPPQSSSSSTAKQDGLNVNEDSILKFIKSIRDTV</sequence>
<dbReference type="InterPro" id="IPR057464">
    <property type="entry name" value="CCDC174_GRSR"/>
</dbReference>
<feature type="region of interest" description="Disordered" evidence="2">
    <location>
        <begin position="125"/>
        <end position="225"/>
    </location>
</feature>